<dbReference type="RefSeq" id="XP_012336380.1">
    <property type="nucleotide sequence ID" value="XM_012480957.1"/>
</dbReference>
<keyword evidence="7" id="KW-1185">Reference proteome</keyword>
<evidence type="ECO:0000313" key="7">
    <source>
        <dbReference type="Proteomes" id="UP000054561"/>
    </source>
</evidence>
<dbReference type="GeneID" id="24268654"/>
<sequence length="1301" mass="145093">MANGPWMEILRLYAHRTGVFRPIKANEQGKLRSSIQKNFKEFMEHIISKSWIELYGSNCNSFEKEYLQENDNDKDGSGMTMTQEDKVACNSMIGALLFVNGWNISTTHRHRAKGSEQEIDDFVRCAIANIFMYRLEELFCDAKRGIQYAWHVMKRMELPNMENLIRDGKCNKNMSGYGTGWDASAKKKVKSLLQTNGEIVKGVERQGMVNKCEQPMQSKVEEKKQADTVTQVKSKDETETKSERMRDRFSFNSSSIEAPEVKATGGVGMWQYLILLWDDYIETRNIGVQKEDIVHFGEHFWRNVQTVWTQFKEYMEQEESKGTMRTSCEALIDPETSGSGSQRDTDICELTLIALHFKHNIHSAVAAATGENVDSGRSRMDPVEAYMRCILVNIFMKKIIGKRCLEMDGGQQAFNLAHGILHNLGGTKVGNISCEEKDAGEGGQRGVKAEDRDFWGIMTRWFERNKEKIRDGDVGILGSSCKVEKKETAKGREGKKQEKVLKEEIKEEIKNVKKEIEQEVSKILEGIGKCSGNDSDCIKKLLEKEKEEEKKKNEPSAEPPEVEKASKGSQHVQTTSSSGVPEAPTADPGPVLAGPAPPSGGRSEEVVETPPPAPPPEQPRPVPPVSVAPEATGASSGKGSTRNTDTTPVPAPKDVPSTGKGPSRGRAETDYGESTKSIYNPDNAVAGTTVTAVSTYDPYPPDLKEILEKISVQPGSGGQDDSKDKKDDSTQGQAPVEELAESAGAGTRDSVPSTEQVPSQVSHPSGEPVTSTDPDKDVQKGSTGTNSETSSENTPTAPSAWGDFDLGAASDAFENFETGGNIQSTTPSGKVFGISPEAVPGVNVPGLESPVGSYAPPTVTVLKTERKIELQQKPKGNSGPDAPDLTNAVLTAITPILFFLTSVIVALLGYSLWKYFAYLAKHRRTYRTVRDVPSPPLDEEILEHLQRGELPPTDFGYTMVRDRQPASTPARRRRHPRVHKRTIIELHLEVLNECEAAEWENVKDDYLQIVVEEFAQQLMQNEDTNNNILGVSTSHAALATHDSTTRAPPTDFDGTDPCPLNDPDAWNCMETIQLATDPCPHNEDDPDPCSCMETIQLEQEESPSAPPSSSDPWNECPTPDHTNWINWIDRNKHILRECTTQPWFLQLKAEWKQYLREHMAENADHGVSAHREFGESTILQMQKLHLWKEWVAQQHRQMRMYGQQEWFQHLLNNVEEVTVPQHGEIPGVEKGIEVEKIMAAADMLRVRDAPRSQPPHEQSYQKKQLIAKLWILTLGLIIEECEMEQNMKETELYVDKLLQNI</sequence>
<dbReference type="Pfam" id="PF12879">
    <property type="entry name" value="SICA_C"/>
    <property type="match status" value="1"/>
</dbReference>
<dbReference type="VEuPathDB" id="PlasmoDB:AK88_03340"/>
<feature type="transmembrane region" description="Helical" evidence="3">
    <location>
        <begin position="896"/>
        <end position="917"/>
    </location>
</feature>
<feature type="domain" description="Schizont-infected cell agglutination extracellular alpha" evidence="5">
    <location>
        <begin position="301"/>
        <end position="404"/>
    </location>
</feature>
<proteinExistence type="predicted"/>
<feature type="domain" description="Schizont-infected cell agglutination C-terminal" evidence="4">
    <location>
        <begin position="914"/>
        <end position="1023"/>
    </location>
</feature>
<reference evidence="6 7" key="1">
    <citation type="submission" date="2014-03" db="EMBL/GenBank/DDBJ databases">
        <title>The Genome Sequence of Plasmodium fragile nilgiri.</title>
        <authorList>
            <consortium name="The Broad Institute Genomics Platform"/>
            <consortium name="The Broad Institute Genome Sequencing Center for Infectious Disease"/>
            <person name="Neafsey D."/>
            <person name="Duraisingh M."/>
            <person name="Young S.K."/>
            <person name="Zeng Q."/>
            <person name="Gargeya S."/>
            <person name="Abouelleil A."/>
            <person name="Alvarado L."/>
            <person name="Chapman S.B."/>
            <person name="Gainer-Dewar J."/>
            <person name="Goldberg J."/>
            <person name="Griggs A."/>
            <person name="Gujja S."/>
            <person name="Hansen M."/>
            <person name="Howarth C."/>
            <person name="Imamovic A."/>
            <person name="Larimer J."/>
            <person name="Pearson M."/>
            <person name="Poon T.W."/>
            <person name="Priest M."/>
            <person name="Roberts A."/>
            <person name="Saif S."/>
            <person name="Shea T."/>
            <person name="Sykes S."/>
            <person name="Wortman J."/>
            <person name="Nusbaum C."/>
            <person name="Birren B."/>
        </authorList>
    </citation>
    <scope>NUCLEOTIDE SEQUENCE [LARGE SCALE GENOMIC DNA]</scope>
    <source>
        <strain evidence="7">nilgiri</strain>
    </source>
</reference>
<evidence type="ECO:0008006" key="8">
    <source>
        <dbReference type="Google" id="ProtNLM"/>
    </source>
</evidence>
<keyword evidence="3" id="KW-1133">Transmembrane helix</keyword>
<evidence type="ECO:0000256" key="1">
    <source>
        <dbReference type="SAM" id="Coils"/>
    </source>
</evidence>
<evidence type="ECO:0000256" key="2">
    <source>
        <dbReference type="SAM" id="MobiDB-lite"/>
    </source>
</evidence>
<feature type="compositionally biased region" description="Basic and acidic residues" evidence="2">
    <location>
        <begin position="544"/>
        <end position="566"/>
    </location>
</feature>
<feature type="region of interest" description="Disordered" evidence="2">
    <location>
        <begin position="953"/>
        <end position="976"/>
    </location>
</feature>
<keyword evidence="3" id="KW-0812">Transmembrane</keyword>
<protein>
    <recommendedName>
        <fullName evidence="8">Schizont-infected cell agglutination C-terminal domain-containing protein</fullName>
    </recommendedName>
</protein>
<feature type="compositionally biased region" description="Basic and acidic residues" evidence="2">
    <location>
        <begin position="233"/>
        <end position="246"/>
    </location>
</feature>
<keyword evidence="1" id="KW-0175">Coiled coil</keyword>
<dbReference type="Pfam" id="PF12887">
    <property type="entry name" value="SICA_alpha"/>
    <property type="match status" value="1"/>
</dbReference>
<feature type="region of interest" description="Disordered" evidence="2">
    <location>
        <begin position="544"/>
        <end position="805"/>
    </location>
</feature>
<dbReference type="InterPro" id="IPR024290">
    <property type="entry name" value="SICA_extracell_a"/>
</dbReference>
<feature type="compositionally biased region" description="Low complexity" evidence="2">
    <location>
        <begin position="781"/>
        <end position="800"/>
    </location>
</feature>
<feature type="compositionally biased region" description="Low complexity" evidence="2">
    <location>
        <begin position="684"/>
        <end position="693"/>
    </location>
</feature>
<feature type="coiled-coil region" evidence="1">
    <location>
        <begin position="495"/>
        <end position="522"/>
    </location>
</feature>
<evidence type="ECO:0000313" key="6">
    <source>
        <dbReference type="EMBL" id="KJP87054.1"/>
    </source>
</evidence>
<gene>
    <name evidence="6" type="ORF">AK88_03340</name>
</gene>
<evidence type="ECO:0000256" key="3">
    <source>
        <dbReference type="SAM" id="Phobius"/>
    </source>
</evidence>
<dbReference type="InterPro" id="IPR024288">
    <property type="entry name" value="SICA_C"/>
</dbReference>
<organism evidence="6 7">
    <name type="scientific">Plasmodium fragile</name>
    <dbReference type="NCBI Taxonomy" id="5857"/>
    <lineage>
        <taxon>Eukaryota</taxon>
        <taxon>Sar</taxon>
        <taxon>Alveolata</taxon>
        <taxon>Apicomplexa</taxon>
        <taxon>Aconoidasida</taxon>
        <taxon>Haemosporida</taxon>
        <taxon>Plasmodiidae</taxon>
        <taxon>Plasmodium</taxon>
        <taxon>Plasmodium (Plasmodium)</taxon>
    </lineage>
</organism>
<feature type="compositionally biased region" description="Polar residues" evidence="2">
    <location>
        <begin position="633"/>
        <end position="647"/>
    </location>
</feature>
<keyword evidence="3" id="KW-0472">Membrane</keyword>
<accession>A0A0D9QJ41</accession>
<evidence type="ECO:0000259" key="5">
    <source>
        <dbReference type="Pfam" id="PF12887"/>
    </source>
</evidence>
<feature type="compositionally biased region" description="Polar residues" evidence="2">
    <location>
        <begin position="750"/>
        <end position="772"/>
    </location>
</feature>
<evidence type="ECO:0000259" key="4">
    <source>
        <dbReference type="Pfam" id="PF12879"/>
    </source>
</evidence>
<dbReference type="OrthoDB" id="375150at2759"/>
<dbReference type="EMBL" id="KQ001681">
    <property type="protein sequence ID" value="KJP87054.1"/>
    <property type="molecule type" value="Genomic_DNA"/>
</dbReference>
<name>A0A0D9QJ41_PLAFR</name>
<dbReference type="Proteomes" id="UP000054561">
    <property type="component" value="Unassembled WGS sequence"/>
</dbReference>
<feature type="compositionally biased region" description="Basic and acidic residues" evidence="2">
    <location>
        <begin position="720"/>
        <end position="729"/>
    </location>
</feature>
<feature type="region of interest" description="Disordered" evidence="2">
    <location>
        <begin position="215"/>
        <end position="246"/>
    </location>
</feature>
<feature type="compositionally biased region" description="Polar residues" evidence="2">
    <location>
        <begin position="567"/>
        <end position="579"/>
    </location>
</feature>
<feature type="compositionally biased region" description="Pro residues" evidence="2">
    <location>
        <begin position="609"/>
        <end position="626"/>
    </location>
</feature>